<dbReference type="InterPro" id="IPR016180">
    <property type="entry name" value="Ribosomal_uL16_dom"/>
</dbReference>
<dbReference type="PANTHER" id="PTHR12220">
    <property type="entry name" value="50S/60S RIBOSOMAL PROTEIN L16"/>
    <property type="match status" value="1"/>
</dbReference>
<evidence type="ECO:0000256" key="1">
    <source>
        <dbReference type="ARBA" id="ARBA00008931"/>
    </source>
</evidence>
<accession>A0A1F6A2Q0</accession>
<dbReference type="GO" id="GO:0006412">
    <property type="term" value="P:translation"/>
    <property type="evidence" value="ECO:0007669"/>
    <property type="project" value="UniProtKB-UniRule"/>
</dbReference>
<dbReference type="CDD" id="cd01433">
    <property type="entry name" value="Ribosomal_L16_L10e"/>
    <property type="match status" value="1"/>
</dbReference>
<protein>
    <recommendedName>
        <fullName evidence="5 6">Large ribosomal subunit protein uL16</fullName>
    </recommendedName>
</protein>
<dbReference type="HAMAP" id="MF_01342">
    <property type="entry name" value="Ribosomal_uL16"/>
    <property type="match status" value="1"/>
</dbReference>
<dbReference type="STRING" id="1798381.A2721_03365"/>
<sequence>MPTLSPKRVKYRKMFKGQRPGNAHRGNTLTFGQFGLLAQTRGWVSARQIESARKTLTHFTAKGGRVWIRIFPDKPVSKQPLDHRGGGGKGEVADYVAVVRPGLILFEMSGIPKDQAAEAIRRAGHKLSVQTKFIEKN</sequence>
<dbReference type="SUPFAM" id="SSF54686">
    <property type="entry name" value="Ribosomal protein L16p/L10e"/>
    <property type="match status" value="1"/>
</dbReference>
<evidence type="ECO:0000313" key="9">
    <source>
        <dbReference type="EMBL" id="OGG18874.1"/>
    </source>
</evidence>
<dbReference type="FunFam" id="3.90.1170.10:FF:000001">
    <property type="entry name" value="50S ribosomal protein L16"/>
    <property type="match status" value="1"/>
</dbReference>
<comment type="subunit">
    <text evidence="6 8">Part of the 50S ribosomal subunit.</text>
</comment>
<comment type="caution">
    <text evidence="9">The sequence shown here is derived from an EMBL/GenBank/DDBJ whole genome shotgun (WGS) entry which is preliminary data.</text>
</comment>
<dbReference type="InterPro" id="IPR000114">
    <property type="entry name" value="Ribosomal_uL16_bact-type"/>
</dbReference>
<keyword evidence="6 8" id="KW-0694">RNA-binding</keyword>
<dbReference type="NCBIfam" id="TIGR01164">
    <property type="entry name" value="rplP_bact"/>
    <property type="match status" value="1"/>
</dbReference>
<evidence type="ECO:0000256" key="8">
    <source>
        <dbReference type="RuleBase" id="RU004414"/>
    </source>
</evidence>
<evidence type="ECO:0000256" key="3">
    <source>
        <dbReference type="ARBA" id="ARBA00022980"/>
    </source>
</evidence>
<evidence type="ECO:0000256" key="2">
    <source>
        <dbReference type="ARBA" id="ARBA00022555"/>
    </source>
</evidence>
<dbReference type="Pfam" id="PF00252">
    <property type="entry name" value="Ribosomal_L16"/>
    <property type="match status" value="1"/>
</dbReference>
<dbReference type="GO" id="GO:0003735">
    <property type="term" value="F:structural constituent of ribosome"/>
    <property type="evidence" value="ECO:0007669"/>
    <property type="project" value="InterPro"/>
</dbReference>
<dbReference type="Proteomes" id="UP000177871">
    <property type="component" value="Unassembled WGS sequence"/>
</dbReference>
<comment type="similarity">
    <text evidence="1 6 7">Belongs to the universal ribosomal protein uL16 family.</text>
</comment>
<evidence type="ECO:0000256" key="4">
    <source>
        <dbReference type="ARBA" id="ARBA00023274"/>
    </source>
</evidence>
<dbReference type="GO" id="GO:0022625">
    <property type="term" value="C:cytosolic large ribosomal subunit"/>
    <property type="evidence" value="ECO:0007669"/>
    <property type="project" value="TreeGrafter"/>
</dbReference>
<proteinExistence type="inferred from homology"/>
<name>A0A1F6A2Q0_9BACT</name>
<dbReference type="InterPro" id="IPR036920">
    <property type="entry name" value="Ribosomal_uL16_sf"/>
</dbReference>
<keyword evidence="6 8" id="KW-0699">rRNA-binding</keyword>
<comment type="function">
    <text evidence="6 8">Binds 23S rRNA and is also seen to make contacts with the A and possibly P site tRNAs.</text>
</comment>
<dbReference type="InterPro" id="IPR047873">
    <property type="entry name" value="Ribosomal_uL16"/>
</dbReference>
<dbReference type="AlphaFoldDB" id="A0A1F6A2Q0"/>
<evidence type="ECO:0000256" key="7">
    <source>
        <dbReference type="RuleBase" id="RU004413"/>
    </source>
</evidence>
<dbReference type="GO" id="GO:0000049">
    <property type="term" value="F:tRNA binding"/>
    <property type="evidence" value="ECO:0007669"/>
    <property type="project" value="UniProtKB-KW"/>
</dbReference>
<dbReference type="EMBL" id="MFJK01000013">
    <property type="protein sequence ID" value="OGG18874.1"/>
    <property type="molecule type" value="Genomic_DNA"/>
</dbReference>
<keyword evidence="4 6" id="KW-0687">Ribonucleoprotein</keyword>
<keyword evidence="2 6" id="KW-0820">tRNA-binding</keyword>
<evidence type="ECO:0000256" key="6">
    <source>
        <dbReference type="HAMAP-Rule" id="MF_01342"/>
    </source>
</evidence>
<dbReference type="GO" id="GO:0019843">
    <property type="term" value="F:rRNA binding"/>
    <property type="evidence" value="ECO:0007669"/>
    <property type="project" value="UniProtKB-UniRule"/>
</dbReference>
<organism evidence="9 10">
    <name type="scientific">Candidatus Gottesmanbacteria bacterium RIFCSPHIGHO2_01_FULL_47_48</name>
    <dbReference type="NCBI Taxonomy" id="1798381"/>
    <lineage>
        <taxon>Bacteria</taxon>
        <taxon>Candidatus Gottesmaniibacteriota</taxon>
    </lineage>
</organism>
<gene>
    <name evidence="6" type="primary">rplP</name>
    <name evidence="9" type="ORF">A2721_03365</name>
</gene>
<dbReference type="PRINTS" id="PR00060">
    <property type="entry name" value="RIBOSOMALL16"/>
</dbReference>
<dbReference type="Gene3D" id="3.90.1170.10">
    <property type="entry name" value="Ribosomal protein L10e/L16"/>
    <property type="match status" value="1"/>
</dbReference>
<keyword evidence="3 6" id="KW-0689">Ribosomal protein</keyword>
<evidence type="ECO:0000256" key="5">
    <source>
        <dbReference type="ARBA" id="ARBA00035198"/>
    </source>
</evidence>
<dbReference type="PANTHER" id="PTHR12220:SF13">
    <property type="entry name" value="LARGE RIBOSOMAL SUBUNIT PROTEIN UL16M"/>
    <property type="match status" value="1"/>
</dbReference>
<reference evidence="9 10" key="1">
    <citation type="journal article" date="2016" name="Nat. Commun.">
        <title>Thousands of microbial genomes shed light on interconnected biogeochemical processes in an aquifer system.</title>
        <authorList>
            <person name="Anantharaman K."/>
            <person name="Brown C.T."/>
            <person name="Hug L.A."/>
            <person name="Sharon I."/>
            <person name="Castelle C.J."/>
            <person name="Probst A.J."/>
            <person name="Thomas B.C."/>
            <person name="Singh A."/>
            <person name="Wilkins M.J."/>
            <person name="Karaoz U."/>
            <person name="Brodie E.L."/>
            <person name="Williams K.H."/>
            <person name="Hubbard S.S."/>
            <person name="Banfield J.F."/>
        </authorList>
    </citation>
    <scope>NUCLEOTIDE SEQUENCE [LARGE SCALE GENOMIC DNA]</scope>
</reference>
<evidence type="ECO:0000313" key="10">
    <source>
        <dbReference type="Proteomes" id="UP000177871"/>
    </source>
</evidence>